<reference evidence="2" key="2">
    <citation type="submission" date="2023-07" db="EMBL/GenBank/DDBJ databases">
        <title>Identification and characterization of horizontal gene transfer across gut microbiota members of farm animals based on homology search.</title>
        <authorList>
            <person name="Schwarzerova J."/>
            <person name="Nykrynova M."/>
            <person name="Jureckova K."/>
            <person name="Cejkova D."/>
            <person name="Rychlik I."/>
        </authorList>
    </citation>
    <scope>NUCLEOTIDE SEQUENCE [LARGE SCALE GENOMIC DNA]</scope>
    <source>
        <strain evidence="2">ET4</strain>
    </source>
</reference>
<evidence type="ECO:0000313" key="2">
    <source>
        <dbReference type="Proteomes" id="UP001228403"/>
    </source>
</evidence>
<evidence type="ECO:0000313" key="1">
    <source>
        <dbReference type="EMBL" id="MDM8145384.1"/>
    </source>
</evidence>
<name>A0ABT7U4G5_9BACE</name>
<organism evidence="1 2">
    <name type="scientific">Bacteroides eggerthii</name>
    <dbReference type="NCBI Taxonomy" id="28111"/>
    <lineage>
        <taxon>Bacteria</taxon>
        <taxon>Pseudomonadati</taxon>
        <taxon>Bacteroidota</taxon>
        <taxon>Bacteroidia</taxon>
        <taxon>Bacteroidales</taxon>
        <taxon>Bacteroidaceae</taxon>
        <taxon>Bacteroides</taxon>
    </lineage>
</organism>
<comment type="caution">
    <text evidence="1">The sequence shown here is derived from an EMBL/GenBank/DDBJ whole genome shotgun (WGS) entry which is preliminary data.</text>
</comment>
<dbReference type="Proteomes" id="UP001228403">
    <property type="component" value="Unassembled WGS sequence"/>
</dbReference>
<protein>
    <submittedName>
        <fullName evidence="1">T9SS type A sorting domain-containing protein</fullName>
    </submittedName>
</protein>
<dbReference type="InterPro" id="IPR026444">
    <property type="entry name" value="Secre_tail"/>
</dbReference>
<sequence length="126" mass="13541">MKVSAGTYNVTVSADGYETVQGQIVVDQSMCPEGSSEIIYKFSMENGFTGVQQADAVETLDIRNEGKQIVIDSGTDCRAQIYTLSGVCVTHLQGKNIRSEALAPGIYLVLARNAQGTISRKIIIGH</sequence>
<proteinExistence type="predicted"/>
<reference evidence="1 2" key="1">
    <citation type="submission" date="2023-06" db="EMBL/GenBank/DDBJ databases">
        <authorList>
            <person name="Zeman M."/>
            <person name="Kubasova T."/>
            <person name="Jahodarova E."/>
            <person name="Nykrynova M."/>
            <person name="Rychlik I."/>
        </authorList>
    </citation>
    <scope>NUCLEOTIDE SEQUENCE [LARGE SCALE GENOMIC DNA]</scope>
    <source>
        <strain evidence="1 2">ET4</strain>
    </source>
</reference>
<gene>
    <name evidence="1" type="ORF">QUW02_05510</name>
</gene>
<dbReference type="EMBL" id="JAUDCF010000009">
    <property type="protein sequence ID" value="MDM8145384.1"/>
    <property type="molecule type" value="Genomic_DNA"/>
</dbReference>
<dbReference type="NCBIfam" id="TIGR04183">
    <property type="entry name" value="Por_Secre_tail"/>
    <property type="match status" value="1"/>
</dbReference>
<accession>A0ABT7U4G5</accession>
<keyword evidence="2" id="KW-1185">Reference proteome</keyword>